<evidence type="ECO:0000313" key="2">
    <source>
        <dbReference type="Proteomes" id="UP000007875"/>
    </source>
</evidence>
<dbReference type="HOGENOM" id="CLU_083147_5_1_1"/>
<reference evidence="1" key="3">
    <citation type="submission" date="2025-09" db="UniProtKB">
        <authorList>
            <consortium name="Ensembl"/>
        </authorList>
    </citation>
    <scope>IDENTIFICATION</scope>
</reference>
<reference evidence="1" key="2">
    <citation type="submission" date="2025-08" db="UniProtKB">
        <authorList>
            <consortium name="Ensembl"/>
        </authorList>
    </citation>
    <scope>IDENTIFICATION</scope>
</reference>
<accession>H2YSP0</accession>
<dbReference type="OMA" id="GCCEDIS"/>
<dbReference type="Proteomes" id="UP000007875">
    <property type="component" value="Unassembled WGS sequence"/>
</dbReference>
<sequence>MEKQEDVKDARISNQYTNNGSQQFPVQVQPQSYNTTTNTVVLNQPQGRKWRYGLYDCCANYKICMCVYCLYLCYQSGLGSRMGEGACAGLSPCGLSSLRTKFRMIHGIEGTVLEDACVMIWCSGCATCQLGNEMAAENYPTNDCSPC</sequence>
<reference evidence="2" key="1">
    <citation type="submission" date="2003-08" db="EMBL/GenBank/DDBJ databases">
        <authorList>
            <person name="Birren B."/>
            <person name="Nusbaum C."/>
            <person name="Abebe A."/>
            <person name="Abouelleil A."/>
            <person name="Adekoya E."/>
            <person name="Ait-zahra M."/>
            <person name="Allen N."/>
            <person name="Allen T."/>
            <person name="An P."/>
            <person name="Anderson M."/>
            <person name="Anderson S."/>
            <person name="Arachchi H."/>
            <person name="Armbruster J."/>
            <person name="Bachantsang P."/>
            <person name="Baldwin J."/>
            <person name="Barry A."/>
            <person name="Bayul T."/>
            <person name="Blitshsteyn B."/>
            <person name="Bloom T."/>
            <person name="Blye J."/>
            <person name="Boguslavskiy L."/>
            <person name="Borowsky M."/>
            <person name="Boukhgalter B."/>
            <person name="Brunache A."/>
            <person name="Butler J."/>
            <person name="Calixte N."/>
            <person name="Calvo S."/>
            <person name="Camarata J."/>
            <person name="Campo K."/>
            <person name="Chang J."/>
            <person name="Cheshatsang Y."/>
            <person name="Citroen M."/>
            <person name="Collymore A."/>
            <person name="Considine T."/>
            <person name="Cook A."/>
            <person name="Cooke P."/>
            <person name="Corum B."/>
            <person name="Cuomo C."/>
            <person name="David R."/>
            <person name="Dawoe T."/>
            <person name="Degray S."/>
            <person name="Dodge S."/>
            <person name="Dooley K."/>
            <person name="Dorje P."/>
            <person name="Dorjee K."/>
            <person name="Dorris L."/>
            <person name="Duffey N."/>
            <person name="Dupes A."/>
            <person name="Elkins T."/>
            <person name="Engels R."/>
            <person name="Erickson J."/>
            <person name="Farina A."/>
            <person name="Faro S."/>
            <person name="Ferreira P."/>
            <person name="Fischer H."/>
            <person name="Fitzgerald M."/>
            <person name="Foley K."/>
            <person name="Gage D."/>
            <person name="Galagan J."/>
            <person name="Gearin G."/>
            <person name="Gnerre S."/>
            <person name="Gnirke A."/>
            <person name="Goyette A."/>
            <person name="Graham J."/>
            <person name="Grandbois E."/>
            <person name="Gyaltsen K."/>
            <person name="Hafez N."/>
            <person name="Hagopian D."/>
            <person name="Hagos B."/>
            <person name="Hall J."/>
            <person name="Hatcher B."/>
            <person name="Heller A."/>
            <person name="Higgins H."/>
            <person name="Honan T."/>
            <person name="Horn A."/>
            <person name="Houde N."/>
            <person name="Hughes L."/>
            <person name="Hulme W."/>
            <person name="Husby E."/>
            <person name="Iliev I."/>
            <person name="Jaffe D."/>
            <person name="Jones C."/>
            <person name="Kamal M."/>
            <person name="Kamat A."/>
            <person name="Kamvysselis M."/>
            <person name="Karlsson E."/>
            <person name="Kells C."/>
            <person name="Kieu A."/>
            <person name="Kisner P."/>
            <person name="Kodira C."/>
            <person name="Kulbokas E."/>
            <person name="Labutti K."/>
            <person name="Lama D."/>
            <person name="Landers T."/>
            <person name="Leger J."/>
            <person name="Levine S."/>
            <person name="Lewis D."/>
            <person name="Lewis T."/>
            <person name="Lindblad-toh K."/>
            <person name="Liu X."/>
            <person name="Lokyitsang T."/>
            <person name="Lokyitsang Y."/>
            <person name="Lucien O."/>
            <person name="Lui A."/>
            <person name="Ma L.J."/>
            <person name="Mabbitt R."/>
            <person name="Macdonald J."/>
            <person name="Maclean C."/>
            <person name="Major J."/>
            <person name="Manning J."/>
            <person name="Marabella R."/>
            <person name="Maru K."/>
            <person name="Matthews C."/>
            <person name="Mauceli E."/>
            <person name="Mccarthy M."/>
            <person name="Mcdonough S."/>
            <person name="Mcghee T."/>
            <person name="Meldrim J."/>
            <person name="Meneus L."/>
            <person name="Mesirov J."/>
            <person name="Mihalev A."/>
            <person name="Mihova T."/>
            <person name="Mikkelsen T."/>
            <person name="Mlenga V."/>
            <person name="Moru K."/>
            <person name="Mozes J."/>
            <person name="Mulrain L."/>
            <person name="Munson G."/>
            <person name="Naylor J."/>
            <person name="Newes C."/>
            <person name="Nguyen C."/>
            <person name="Nguyen N."/>
            <person name="Nguyen T."/>
            <person name="Nicol R."/>
            <person name="Nielsen C."/>
            <person name="Nizzari M."/>
            <person name="Norbu C."/>
            <person name="Norbu N."/>
            <person name="O'donnell P."/>
            <person name="Okoawo O."/>
            <person name="O'leary S."/>
            <person name="Omotosho B."/>
            <person name="O'neill K."/>
            <person name="Osman S."/>
            <person name="Parker S."/>
            <person name="Perrin D."/>
            <person name="Phunkhang P."/>
            <person name="Piqani B."/>
            <person name="Purcell S."/>
            <person name="Rachupka T."/>
            <person name="Ramasamy U."/>
            <person name="Rameau R."/>
            <person name="Ray V."/>
            <person name="Raymond C."/>
            <person name="Retta R."/>
            <person name="Richardson S."/>
            <person name="Rise C."/>
            <person name="Rodriguez J."/>
            <person name="Rogers J."/>
            <person name="Rogov P."/>
            <person name="Rutman M."/>
            <person name="Schupbach R."/>
            <person name="Seaman C."/>
            <person name="Settipalli S."/>
            <person name="Sharpe T."/>
            <person name="Sheridan J."/>
            <person name="Sherpa N."/>
            <person name="Shi J."/>
            <person name="Smirnov S."/>
            <person name="Smith C."/>
            <person name="Sougnez C."/>
            <person name="Spencer B."/>
            <person name="Stalker J."/>
            <person name="Stange-thomann N."/>
            <person name="Stavropoulos S."/>
            <person name="Stetson K."/>
            <person name="Stone C."/>
            <person name="Stone S."/>
            <person name="Stubbs M."/>
            <person name="Talamas J."/>
            <person name="Tchuinga P."/>
            <person name="Tenzing P."/>
            <person name="Tesfaye S."/>
            <person name="Theodore J."/>
            <person name="Thoulutsang Y."/>
            <person name="Topham K."/>
            <person name="Towey S."/>
            <person name="Tsamla T."/>
            <person name="Tsomo N."/>
            <person name="Vallee D."/>
            <person name="Vassiliev H."/>
            <person name="Venkataraman V."/>
            <person name="Vinson J."/>
            <person name="Vo A."/>
            <person name="Wade C."/>
            <person name="Wang S."/>
            <person name="Wangchuk T."/>
            <person name="Wangdi T."/>
            <person name="Whittaker C."/>
            <person name="Wilkinson J."/>
            <person name="Wu Y."/>
            <person name="Wyman D."/>
            <person name="Yadav S."/>
            <person name="Yang S."/>
            <person name="Yang X."/>
            <person name="Yeager S."/>
            <person name="Yee E."/>
            <person name="Young G."/>
            <person name="Zainoun J."/>
            <person name="Zembeck L."/>
            <person name="Zimmer A."/>
            <person name="Zody M."/>
            <person name="Lander E."/>
        </authorList>
    </citation>
    <scope>NUCLEOTIDE SEQUENCE [LARGE SCALE GENOMIC DNA]</scope>
</reference>
<keyword evidence="2" id="KW-1185">Reference proteome</keyword>
<evidence type="ECO:0000313" key="1">
    <source>
        <dbReference type="Ensembl" id="ENSCSAVP00000008350.1"/>
    </source>
</evidence>
<dbReference type="AlphaFoldDB" id="H2YSP0"/>
<dbReference type="InParanoid" id="H2YSP0"/>
<dbReference type="Ensembl" id="ENSCSAVT00000008458.1">
    <property type="protein sequence ID" value="ENSCSAVP00000008350.1"/>
    <property type="gene ID" value="ENSCSAVG00000004965.1"/>
</dbReference>
<name>H2YSP0_CIOSA</name>
<organism evidence="1 2">
    <name type="scientific">Ciona savignyi</name>
    <name type="common">Pacific transparent sea squirt</name>
    <dbReference type="NCBI Taxonomy" id="51511"/>
    <lineage>
        <taxon>Eukaryota</taxon>
        <taxon>Metazoa</taxon>
        <taxon>Chordata</taxon>
        <taxon>Tunicata</taxon>
        <taxon>Ascidiacea</taxon>
        <taxon>Phlebobranchia</taxon>
        <taxon>Cionidae</taxon>
        <taxon>Ciona</taxon>
    </lineage>
</organism>
<proteinExistence type="predicted"/>
<dbReference type="GeneTree" id="ENSGT01150000287044"/>
<protein>
    <submittedName>
        <fullName evidence="1">Uncharacterized protein</fullName>
    </submittedName>
</protein>